<feature type="binding site" evidence="9">
    <location>
        <position position="285"/>
    </location>
    <ligand>
        <name>K(+)</name>
        <dbReference type="ChEBI" id="CHEBI:29103"/>
    </ligand>
</feature>
<name>A0A2I1DIA8_9PROT</name>
<feature type="domain" description="Carbohydrate kinase PfkB" evidence="10">
    <location>
        <begin position="3"/>
        <end position="287"/>
    </location>
</feature>
<reference evidence="11 12" key="1">
    <citation type="submission" date="2017-03" db="EMBL/GenBank/DDBJ databases">
        <title>Draft genime sequence of the acidophilic sulfur-oxidizing bacterium Acidithiobacillus sp. SH, isolated from seawater.</title>
        <authorList>
            <person name="Sharmin S."/>
            <person name="Tokuhisa M."/>
            <person name="Kanao T."/>
            <person name="Kamimura K."/>
        </authorList>
    </citation>
    <scope>NUCLEOTIDE SEQUENCE [LARGE SCALE GENOMIC DNA]</scope>
    <source>
        <strain evidence="11 12">SH</strain>
    </source>
</reference>
<gene>
    <name evidence="9" type="primary">rbsK</name>
    <name evidence="11" type="ORF">B1757_14090</name>
</gene>
<evidence type="ECO:0000256" key="4">
    <source>
        <dbReference type="ARBA" id="ARBA00022777"/>
    </source>
</evidence>
<feature type="binding site" evidence="9">
    <location>
        <begin position="8"/>
        <end position="10"/>
    </location>
    <ligand>
        <name>substrate</name>
    </ligand>
</feature>
<dbReference type="AlphaFoldDB" id="A0A2I1DIA8"/>
<comment type="function">
    <text evidence="9">Catalyzes the phosphorylation of ribose at O-5 in a reaction requiring ATP and magnesium. The resulting D-ribose-5-phosphate can then be used either for sythesis of nucleotides, histidine, and tryptophan, or as a component of the pentose phosphate pathway.</text>
</comment>
<evidence type="ECO:0000256" key="6">
    <source>
        <dbReference type="ARBA" id="ARBA00022842"/>
    </source>
</evidence>
<comment type="catalytic activity">
    <reaction evidence="9">
        <text>D-ribose + ATP = D-ribose 5-phosphate + ADP + H(+)</text>
        <dbReference type="Rhea" id="RHEA:13697"/>
        <dbReference type="ChEBI" id="CHEBI:15378"/>
        <dbReference type="ChEBI" id="CHEBI:30616"/>
        <dbReference type="ChEBI" id="CHEBI:47013"/>
        <dbReference type="ChEBI" id="CHEBI:78346"/>
        <dbReference type="ChEBI" id="CHEBI:456216"/>
        <dbReference type="EC" id="2.7.1.15"/>
    </reaction>
</comment>
<dbReference type="Gene3D" id="3.40.1190.20">
    <property type="match status" value="1"/>
</dbReference>
<feature type="binding site" evidence="9">
    <location>
        <position position="133"/>
    </location>
    <ligand>
        <name>substrate</name>
    </ligand>
</feature>
<dbReference type="RefSeq" id="WP_101538935.1">
    <property type="nucleotide sequence ID" value="NZ_MXAV01000055.1"/>
</dbReference>
<comment type="subunit">
    <text evidence="9">Homodimer.</text>
</comment>
<comment type="cofactor">
    <cofactor evidence="9">
        <name>Mg(2+)</name>
        <dbReference type="ChEBI" id="CHEBI:18420"/>
    </cofactor>
    <text evidence="9">Requires a divalent cation, most likely magnesium in vivo, as an electrophilic catalyst to aid phosphoryl group transfer. It is the chelate of the metal and the nucleotide that is the actual substrate.</text>
</comment>
<organism evidence="11 12">
    <name type="scientific">Acidithiobacillus marinus</name>
    <dbReference type="NCBI Taxonomy" id="187490"/>
    <lineage>
        <taxon>Bacteria</taxon>
        <taxon>Pseudomonadati</taxon>
        <taxon>Pseudomonadota</taxon>
        <taxon>Acidithiobacillia</taxon>
        <taxon>Acidithiobacillales</taxon>
        <taxon>Acidithiobacillaceae</taxon>
        <taxon>Acidithiobacillus</taxon>
    </lineage>
</organism>
<dbReference type="HAMAP" id="MF_01987">
    <property type="entry name" value="Ribokinase"/>
    <property type="match status" value="1"/>
</dbReference>
<feature type="binding site" evidence="9">
    <location>
        <position position="242"/>
    </location>
    <ligand>
        <name>K(+)</name>
        <dbReference type="ChEBI" id="CHEBI:29103"/>
    </ligand>
</feature>
<dbReference type="UniPathway" id="UPA00916">
    <property type="reaction ID" value="UER00889"/>
</dbReference>
<dbReference type="OrthoDB" id="9775849at2"/>
<dbReference type="InterPro" id="IPR011877">
    <property type="entry name" value="Ribokinase"/>
</dbReference>
<dbReference type="Proteomes" id="UP000234329">
    <property type="component" value="Unassembled WGS sequence"/>
</dbReference>
<dbReference type="InterPro" id="IPR002139">
    <property type="entry name" value="Ribo/fructo_kinase"/>
</dbReference>
<dbReference type="SUPFAM" id="SSF53613">
    <property type="entry name" value="Ribokinase-like"/>
    <property type="match status" value="1"/>
</dbReference>
<dbReference type="CDD" id="cd01174">
    <property type="entry name" value="ribokinase"/>
    <property type="match status" value="1"/>
</dbReference>
<evidence type="ECO:0000259" key="10">
    <source>
        <dbReference type="Pfam" id="PF00294"/>
    </source>
</evidence>
<sequence length="312" mass="32009">MIVMGSSNMDIVLRVPRAPCAGETVVGSAYDLHPGGKGANQAVAAQRAGASVRLISALGKDAYGDLLHEKLSQENIDLAALRRFDTPTGLAFILVEEGGQNRIAIISGANGDLQPALLPPVNFAHDILLLQLEIPLQTVTVAALRTHEMGGRVILNASPVGEDLGEILALADMLLVNEIEAMQLLGLSHPVSSQDAVAVAVQLAAGRQVAVITLGKAGAAWATGQGKSGLLPGFPVAVVDTTGCGDAFAGAFSASIAAGDSIEYAITYANAAGALAAMHEGAQASLPLRPAIESLMTQYIPADAIKKLRVKS</sequence>
<comment type="activity regulation">
    <text evidence="9">Activated by a monovalent cation that binds near, but not in, the active site. The most likely occupant of the site in vivo is potassium. Ion binding induces a conformational change that may alter substrate affinity.</text>
</comment>
<dbReference type="PANTHER" id="PTHR10584:SF166">
    <property type="entry name" value="RIBOKINASE"/>
    <property type="match status" value="1"/>
</dbReference>
<keyword evidence="9" id="KW-0963">Cytoplasm</keyword>
<protein>
    <recommendedName>
        <fullName evidence="9">Ribokinase</fullName>
        <shortName evidence="9">RK</shortName>
        <ecNumber evidence="9">2.7.1.15</ecNumber>
    </recommendedName>
</protein>
<evidence type="ECO:0000256" key="8">
    <source>
        <dbReference type="ARBA" id="ARBA00023277"/>
    </source>
</evidence>
<feature type="binding site" evidence="9">
    <location>
        <position position="240"/>
    </location>
    <ligand>
        <name>K(+)</name>
        <dbReference type="ChEBI" id="CHEBI:29103"/>
    </ligand>
</feature>
<comment type="caution">
    <text evidence="11">The sequence shown here is derived from an EMBL/GenBank/DDBJ whole genome shotgun (WGS) entry which is preliminary data.</text>
</comment>
<keyword evidence="4 9" id="KW-0418">Kinase</keyword>
<keyword evidence="6 9" id="KW-0460">Magnesium</keyword>
<dbReference type="GO" id="GO:0019303">
    <property type="term" value="P:D-ribose catabolic process"/>
    <property type="evidence" value="ECO:0007669"/>
    <property type="project" value="UniProtKB-UniRule"/>
</dbReference>
<feature type="active site" description="Proton acceptor" evidence="9">
    <location>
        <position position="246"/>
    </location>
</feature>
<dbReference type="PRINTS" id="PR00990">
    <property type="entry name" value="RIBOKINASE"/>
</dbReference>
<evidence type="ECO:0000256" key="2">
    <source>
        <dbReference type="ARBA" id="ARBA00022723"/>
    </source>
</evidence>
<evidence type="ECO:0000256" key="3">
    <source>
        <dbReference type="ARBA" id="ARBA00022741"/>
    </source>
</evidence>
<dbReference type="InterPro" id="IPR029056">
    <property type="entry name" value="Ribokinase-like"/>
</dbReference>
<keyword evidence="12" id="KW-1185">Reference proteome</keyword>
<feature type="binding site" evidence="9">
    <location>
        <position position="270"/>
    </location>
    <ligand>
        <name>ATP</name>
        <dbReference type="ChEBI" id="CHEBI:30616"/>
    </ligand>
</feature>
<dbReference type="FunCoup" id="A0A2I1DIA8">
    <property type="interactions" value="420"/>
</dbReference>
<accession>A0A2I1DIA8</accession>
<evidence type="ECO:0000313" key="12">
    <source>
        <dbReference type="Proteomes" id="UP000234329"/>
    </source>
</evidence>
<evidence type="ECO:0000256" key="7">
    <source>
        <dbReference type="ARBA" id="ARBA00022958"/>
    </source>
</evidence>
<feature type="binding site" evidence="9">
    <location>
        <begin position="36"/>
        <end position="40"/>
    </location>
    <ligand>
        <name>substrate</name>
    </ligand>
</feature>
<comment type="pathway">
    <text evidence="9">Carbohydrate metabolism; D-ribose degradation; D-ribose 5-phosphate from beta-D-ribopyranose: step 2/2.</text>
</comment>
<keyword evidence="2 9" id="KW-0479">Metal-binding</keyword>
<keyword evidence="3 9" id="KW-0547">Nucleotide-binding</keyword>
<feature type="binding site" evidence="9">
    <location>
        <begin position="213"/>
        <end position="218"/>
    </location>
    <ligand>
        <name>ATP</name>
        <dbReference type="ChEBI" id="CHEBI:30616"/>
    </ligand>
</feature>
<dbReference type="InParanoid" id="A0A2I1DIA8"/>
<feature type="binding site" evidence="9">
    <location>
        <position position="177"/>
    </location>
    <ligand>
        <name>ATP</name>
        <dbReference type="ChEBI" id="CHEBI:30616"/>
    </ligand>
</feature>
<keyword evidence="7 9" id="KW-0630">Potassium</keyword>
<keyword evidence="8 9" id="KW-0119">Carbohydrate metabolism</keyword>
<comment type="caution">
    <text evidence="9">Lacks conserved residue(s) required for the propagation of feature annotation.</text>
</comment>
<feature type="binding site" evidence="9">
    <location>
        <position position="246"/>
    </location>
    <ligand>
        <name>substrate</name>
    </ligand>
</feature>
<comment type="subcellular location">
    <subcellularLocation>
        <location evidence="9">Cytoplasm</location>
    </subcellularLocation>
</comment>
<evidence type="ECO:0000256" key="1">
    <source>
        <dbReference type="ARBA" id="ARBA00022679"/>
    </source>
</evidence>
<keyword evidence="1 9" id="KW-0808">Transferase</keyword>
<evidence type="ECO:0000256" key="9">
    <source>
        <dbReference type="HAMAP-Rule" id="MF_01987"/>
    </source>
</evidence>
<dbReference type="EMBL" id="MXAV01000055">
    <property type="protein sequence ID" value="PKY09611.1"/>
    <property type="molecule type" value="Genomic_DNA"/>
</dbReference>
<feature type="binding site" evidence="9">
    <location>
        <position position="276"/>
    </location>
    <ligand>
        <name>K(+)</name>
        <dbReference type="ChEBI" id="CHEBI:29103"/>
    </ligand>
</feature>
<dbReference type="PANTHER" id="PTHR10584">
    <property type="entry name" value="SUGAR KINASE"/>
    <property type="match status" value="1"/>
</dbReference>
<keyword evidence="5 9" id="KW-0067">ATP-binding</keyword>
<evidence type="ECO:0000256" key="5">
    <source>
        <dbReference type="ARBA" id="ARBA00022840"/>
    </source>
</evidence>
<feature type="binding site" evidence="9">
    <location>
        <begin position="245"/>
        <end position="246"/>
    </location>
    <ligand>
        <name>ATP</name>
        <dbReference type="ChEBI" id="CHEBI:30616"/>
    </ligand>
</feature>
<evidence type="ECO:0000313" key="11">
    <source>
        <dbReference type="EMBL" id="PKY09611.1"/>
    </source>
</evidence>
<dbReference type="Pfam" id="PF00294">
    <property type="entry name" value="PfkB"/>
    <property type="match status" value="1"/>
</dbReference>
<dbReference type="GO" id="GO:0046872">
    <property type="term" value="F:metal ion binding"/>
    <property type="evidence" value="ECO:0007669"/>
    <property type="project" value="UniProtKB-KW"/>
</dbReference>
<dbReference type="GO" id="GO:0004747">
    <property type="term" value="F:ribokinase activity"/>
    <property type="evidence" value="ECO:0007669"/>
    <property type="project" value="UniProtKB-UniRule"/>
</dbReference>
<dbReference type="GO" id="GO:0005829">
    <property type="term" value="C:cytosol"/>
    <property type="evidence" value="ECO:0007669"/>
    <property type="project" value="TreeGrafter"/>
</dbReference>
<comment type="similarity">
    <text evidence="9">Belongs to the carbohydrate kinase PfkB family. Ribokinase subfamily.</text>
</comment>
<dbReference type="EC" id="2.7.1.15" evidence="9"/>
<feature type="binding site" evidence="9">
    <location>
        <position position="279"/>
    </location>
    <ligand>
        <name>K(+)</name>
        <dbReference type="ChEBI" id="CHEBI:29103"/>
    </ligand>
</feature>
<dbReference type="InterPro" id="IPR011611">
    <property type="entry name" value="PfkB_dom"/>
</dbReference>
<dbReference type="GO" id="GO:0005524">
    <property type="term" value="F:ATP binding"/>
    <property type="evidence" value="ECO:0007669"/>
    <property type="project" value="UniProtKB-UniRule"/>
</dbReference>
<proteinExistence type="inferred from homology"/>
<feature type="binding site" evidence="9">
    <location>
        <position position="281"/>
    </location>
    <ligand>
        <name>K(+)</name>
        <dbReference type="ChEBI" id="CHEBI:29103"/>
    </ligand>
</feature>